<comment type="caution">
    <text evidence="1">The sequence shown here is derived from an EMBL/GenBank/DDBJ whole genome shotgun (WGS) entry which is preliminary data.</text>
</comment>
<dbReference type="Proteomes" id="UP001612741">
    <property type="component" value="Unassembled WGS sequence"/>
</dbReference>
<keyword evidence="2" id="KW-1185">Reference proteome</keyword>
<proteinExistence type="predicted"/>
<reference evidence="1 2" key="1">
    <citation type="submission" date="2024-10" db="EMBL/GenBank/DDBJ databases">
        <title>The Natural Products Discovery Center: Release of the First 8490 Sequenced Strains for Exploring Actinobacteria Biosynthetic Diversity.</title>
        <authorList>
            <person name="Kalkreuter E."/>
            <person name="Kautsar S.A."/>
            <person name="Yang D."/>
            <person name="Bader C.D."/>
            <person name="Teijaro C.N."/>
            <person name="Fluegel L."/>
            <person name="Davis C.M."/>
            <person name="Simpson J.R."/>
            <person name="Lauterbach L."/>
            <person name="Steele A.D."/>
            <person name="Gui C."/>
            <person name="Meng S."/>
            <person name="Li G."/>
            <person name="Viehrig K."/>
            <person name="Ye F."/>
            <person name="Su P."/>
            <person name="Kiefer A.F."/>
            <person name="Nichols A."/>
            <person name="Cepeda A.J."/>
            <person name="Yan W."/>
            <person name="Fan B."/>
            <person name="Jiang Y."/>
            <person name="Adhikari A."/>
            <person name="Zheng C.-J."/>
            <person name="Schuster L."/>
            <person name="Cowan T.M."/>
            <person name="Smanski M.J."/>
            <person name="Chevrette M.G."/>
            <person name="De Carvalho L.P.S."/>
            <person name="Shen B."/>
        </authorList>
    </citation>
    <scope>NUCLEOTIDE SEQUENCE [LARGE SCALE GENOMIC DNA]</scope>
    <source>
        <strain evidence="1 2">NPDC050545</strain>
    </source>
</reference>
<gene>
    <name evidence="1" type="ORF">ACIBG2_06955</name>
</gene>
<evidence type="ECO:0000313" key="2">
    <source>
        <dbReference type="Proteomes" id="UP001612741"/>
    </source>
</evidence>
<accession>A0ABW7YMI2</accession>
<organism evidence="1 2">
    <name type="scientific">Nonomuraea typhae</name>
    <dbReference type="NCBI Taxonomy" id="2603600"/>
    <lineage>
        <taxon>Bacteria</taxon>
        <taxon>Bacillati</taxon>
        <taxon>Actinomycetota</taxon>
        <taxon>Actinomycetes</taxon>
        <taxon>Streptosporangiales</taxon>
        <taxon>Streptosporangiaceae</taxon>
        <taxon>Nonomuraea</taxon>
    </lineage>
</organism>
<evidence type="ECO:0000313" key="1">
    <source>
        <dbReference type="EMBL" id="MFI6497101.1"/>
    </source>
</evidence>
<dbReference type="EMBL" id="JBITGY010000002">
    <property type="protein sequence ID" value="MFI6497101.1"/>
    <property type="molecule type" value="Genomic_DNA"/>
</dbReference>
<name>A0ABW7YMI2_9ACTN</name>
<protein>
    <submittedName>
        <fullName evidence="1">Uncharacterized protein</fullName>
    </submittedName>
</protein>
<sequence length="133" mass="14239">MTSTVIGLMLAARGWGIRAQLLLADDGDRLDLRHLTAALTLGDGDNFAEISEVEEYPAAHLIVGRLSHPGDRPRNELAAALLDQHFPPAANRWWLDMHGGVVLTGLCQCGAPADLPAPVYDAARAVSVPRGIR</sequence>
<dbReference type="RefSeq" id="WP_397079716.1">
    <property type="nucleotide sequence ID" value="NZ_JBITGY010000002.1"/>
</dbReference>